<dbReference type="RefSeq" id="WP_095957904.1">
    <property type="nucleotide sequence ID" value="NZ_CP022203.1"/>
</dbReference>
<feature type="region of interest" description="Disordered" evidence="1">
    <location>
        <begin position="248"/>
        <end position="276"/>
    </location>
</feature>
<protein>
    <submittedName>
        <fullName evidence="2">Uncharacterized protein</fullName>
    </submittedName>
</protein>
<sequence length="1052" mass="116366">MTAVSPSTPAPNPEAIRATRRWLAHAAHGVSEVRVIRPGGGGVVGLGFFDDEDAFVAACVEANAAGNVYVGIQPRPRHLLALAPNVLRPLKNGAGSKDIEVVTATVLDLDPVRPKDTASTEDELASALQAAEEAAAWCEGQGLVRPRLMMSGNGAQLWFALPPLPLEGEARERIQAGLKDFEAEVRARFQSGRVHVDSIHDVARIIKVVGTVSRKGDGARERPHRVAQAPSGFERVEDAPLAERLQRAPVQQEAALPRPARVSVPASSEAAPGMVKARRTPEGAYDWEHPVDMCGPVQRLWNEGAEDRSVAIFDMVRFFAHKGLGFEEITELVLEYDRRGLGKLKGRDGKAYVRNAYEKVVATGREDGTVAPPCHSLQKLGYCHVNREPGVRCELYDAVFDIEKAVEKVPADAPAKEVEYRLKPILEAIAHRHPALHDFYLESLQQRFGLEAEKLQKALARVTGQQKKPAPSRGDAEAEDALEGEVVEGPDGYYVKGYEDAPKRVSSFLLTLTARLETADEEVYVLDARTDNGTHLKGLKLPLKAFHSKRDFIRHLPLGDMQWVGTDNNVQGVLRLLTRKVVPRMPAARVLGYYQHQGQPLWLSPRCTLGPEGFLTDSPVVYLPNGATLEGHLRYEAASDEAFLEVAHTAFEYLPRVNTPQVLLPMLGWFFATPLKPRLMAAVGAFPLLFIHGTQGGGKSSLCTEIFWRLFGVVHKDAFSATETEFALVKLLSCTTSVPVVVDEYKPHDMPQPRLNQLHRYMRRLYRGETEERGRPDLKVNSYPLQAPLCIAGEARPQEAALVERMLTATPEKATVLLPEYRAAFQKLKSVDLPLFAPRYIQFCLGRDFDADMRVARAVADVLLDGRRVPPRVVDNVVAMLLGIHLFEEFAKECGCALPVDLGAREAVEALLADVLETEAGVKNALDAFLEMLGVMAIQGEVRHRVHYTFDKEGRLCVHLESAYDAFRAHCKRIDYRGEVADVKALRRMLHENHRQGGYVAAMGERVCFAGVESRRRAFLVDFSKTNLVTADDFPRADRGHSAHPGEDYFNA</sequence>
<proteinExistence type="predicted"/>
<keyword evidence="3" id="KW-1185">Reference proteome</keyword>
<gene>
    <name evidence="2" type="ORF">MYMAC_001946</name>
</gene>
<evidence type="ECO:0000313" key="2">
    <source>
        <dbReference type="EMBL" id="ATB46354.1"/>
    </source>
</evidence>
<dbReference type="EMBL" id="CP022203">
    <property type="protein sequence ID" value="ATB46354.1"/>
    <property type="molecule type" value="Genomic_DNA"/>
</dbReference>
<reference evidence="2 3" key="1">
    <citation type="submission" date="2017-06" db="EMBL/GenBank/DDBJ databases">
        <title>Sequencing and comparative analysis of myxobacterial genomes.</title>
        <authorList>
            <person name="Rupp O."/>
            <person name="Goesmann A."/>
            <person name="Sogaard-Andersen L."/>
        </authorList>
    </citation>
    <scope>NUCLEOTIDE SEQUENCE [LARGE SCALE GENOMIC DNA]</scope>
    <source>
        <strain evidence="2 3">DSM 14697</strain>
    </source>
</reference>
<feature type="region of interest" description="Disordered" evidence="1">
    <location>
        <begin position="462"/>
        <end position="482"/>
    </location>
</feature>
<evidence type="ECO:0000313" key="3">
    <source>
        <dbReference type="Proteomes" id="UP000217343"/>
    </source>
</evidence>
<accession>A0A250JR53</accession>
<name>A0A250JR53_9BACT</name>
<dbReference type="KEGG" id="mmas:MYMAC_001946"/>
<organism evidence="2 3">
    <name type="scientific">Corallococcus macrosporus DSM 14697</name>
    <dbReference type="NCBI Taxonomy" id="1189310"/>
    <lineage>
        <taxon>Bacteria</taxon>
        <taxon>Pseudomonadati</taxon>
        <taxon>Myxococcota</taxon>
        <taxon>Myxococcia</taxon>
        <taxon>Myxococcales</taxon>
        <taxon>Cystobacterineae</taxon>
        <taxon>Myxococcaceae</taxon>
        <taxon>Corallococcus</taxon>
    </lineage>
</organism>
<dbReference type="OrthoDB" id="9804086at2"/>
<evidence type="ECO:0000256" key="1">
    <source>
        <dbReference type="SAM" id="MobiDB-lite"/>
    </source>
</evidence>
<dbReference type="AlphaFoldDB" id="A0A250JR53"/>
<dbReference type="Proteomes" id="UP000217343">
    <property type="component" value="Chromosome"/>
</dbReference>